<evidence type="ECO:0000313" key="1">
    <source>
        <dbReference type="EMBL" id="MEQ2199743.1"/>
    </source>
</evidence>
<gene>
    <name evidence="1" type="ORF">XENOCAPTIV_010336</name>
</gene>
<dbReference type="Proteomes" id="UP001434883">
    <property type="component" value="Unassembled WGS sequence"/>
</dbReference>
<evidence type="ECO:0000313" key="2">
    <source>
        <dbReference type="Proteomes" id="UP001434883"/>
    </source>
</evidence>
<sequence length="98" mass="11531">MLHTYKACWLSDLTPQKWQRRRNAVQRSIGRRRTMNTKNKPVCFYCGEELAVMEKSWEQLGTDEVTALRRSLDGCATISVYKTTGRQRQHYKSKFNAD</sequence>
<keyword evidence="2" id="KW-1185">Reference proteome</keyword>
<organism evidence="1 2">
    <name type="scientific">Xenoophorus captivus</name>
    <dbReference type="NCBI Taxonomy" id="1517983"/>
    <lineage>
        <taxon>Eukaryota</taxon>
        <taxon>Metazoa</taxon>
        <taxon>Chordata</taxon>
        <taxon>Craniata</taxon>
        <taxon>Vertebrata</taxon>
        <taxon>Euteleostomi</taxon>
        <taxon>Actinopterygii</taxon>
        <taxon>Neopterygii</taxon>
        <taxon>Teleostei</taxon>
        <taxon>Neoteleostei</taxon>
        <taxon>Acanthomorphata</taxon>
        <taxon>Ovalentaria</taxon>
        <taxon>Atherinomorphae</taxon>
        <taxon>Cyprinodontiformes</taxon>
        <taxon>Goodeidae</taxon>
        <taxon>Xenoophorus</taxon>
    </lineage>
</organism>
<protein>
    <submittedName>
        <fullName evidence="1">Uncharacterized protein</fullName>
    </submittedName>
</protein>
<name>A0ABV0QV70_9TELE</name>
<dbReference type="EMBL" id="JAHRIN010025434">
    <property type="protein sequence ID" value="MEQ2199743.1"/>
    <property type="molecule type" value="Genomic_DNA"/>
</dbReference>
<proteinExistence type="predicted"/>
<comment type="caution">
    <text evidence="1">The sequence shown here is derived from an EMBL/GenBank/DDBJ whole genome shotgun (WGS) entry which is preliminary data.</text>
</comment>
<accession>A0ABV0QV70</accession>
<reference evidence="1 2" key="1">
    <citation type="submission" date="2021-06" db="EMBL/GenBank/DDBJ databases">
        <authorList>
            <person name="Palmer J.M."/>
        </authorList>
    </citation>
    <scope>NUCLEOTIDE SEQUENCE [LARGE SCALE GENOMIC DNA]</scope>
    <source>
        <strain evidence="1 2">XC_2019</strain>
        <tissue evidence="1">Muscle</tissue>
    </source>
</reference>